<evidence type="ECO:0000256" key="2">
    <source>
        <dbReference type="SAM" id="SignalP"/>
    </source>
</evidence>
<dbReference type="EMBL" id="DVLT01000027">
    <property type="protein sequence ID" value="HIU02369.1"/>
    <property type="molecule type" value="Genomic_DNA"/>
</dbReference>
<proteinExistence type="predicted"/>
<reference evidence="3" key="1">
    <citation type="submission" date="2020-10" db="EMBL/GenBank/DDBJ databases">
        <authorList>
            <person name="Gilroy R."/>
        </authorList>
    </citation>
    <scope>NUCLEOTIDE SEQUENCE</scope>
    <source>
        <strain evidence="3">CHK187-14744</strain>
    </source>
</reference>
<dbReference type="Pfam" id="PF12974">
    <property type="entry name" value="Phosphonate-bd"/>
    <property type="match status" value="1"/>
</dbReference>
<dbReference type="SUPFAM" id="SSF53850">
    <property type="entry name" value="Periplasmic binding protein-like II"/>
    <property type="match status" value="1"/>
</dbReference>
<sequence>MKKTGALLLALSLMVSAFVGCASGQAEPQGQTETAAQTAQETQSETAGEPMDVNVVAMKGPTAMGMVQFMDEADKGNVTTNNYNFSIAASADEVTPMIAQGTADIAAVPANLASVLYNNTDGGVRVLAINTLGVLYIVETGDGIQSVADLEGKTIYASGKGSTPEYALNYVLKQNGLDPSSDVTIEWMSEQTECVAALANSEDAIAMLPQPFVTTAQSKNSDIRVALDLTEEWDALQENAQTPSTLCTGVVVARTEFAEEHPEVIRDFLDKYEASVAYVNENVDAAAALVGQYDIVTEEVAKTALPECHIVCITGDEMKEKLSGYLSVLAEENAQSVGGTLPADDFYYSE</sequence>
<evidence type="ECO:0000313" key="4">
    <source>
        <dbReference type="Proteomes" id="UP000824164"/>
    </source>
</evidence>
<evidence type="ECO:0000313" key="3">
    <source>
        <dbReference type="EMBL" id="HIU02369.1"/>
    </source>
</evidence>
<evidence type="ECO:0000256" key="1">
    <source>
        <dbReference type="SAM" id="MobiDB-lite"/>
    </source>
</evidence>
<feature type="signal peptide" evidence="2">
    <location>
        <begin position="1"/>
        <end position="21"/>
    </location>
</feature>
<dbReference type="PANTHER" id="PTHR30024">
    <property type="entry name" value="ALIPHATIC SULFONATES-BINDING PROTEIN-RELATED"/>
    <property type="match status" value="1"/>
</dbReference>
<organism evidence="3 4">
    <name type="scientific">Candidatus Onthocola gallistercoris</name>
    <dbReference type="NCBI Taxonomy" id="2840876"/>
    <lineage>
        <taxon>Bacteria</taxon>
        <taxon>Bacillati</taxon>
        <taxon>Bacillota</taxon>
        <taxon>Bacilli</taxon>
        <taxon>Candidatus Onthocola</taxon>
    </lineage>
</organism>
<dbReference type="AlphaFoldDB" id="A0A9D1HFQ1"/>
<dbReference type="PIRSF" id="PIRSF027386">
    <property type="entry name" value="UCP027386_ABC_sbc_TM0202"/>
    <property type="match status" value="1"/>
</dbReference>
<dbReference type="PANTHER" id="PTHR30024:SF46">
    <property type="entry name" value="ABC TRANSPORTER, SUBSTRATE-BINDING LIPOPROTEIN"/>
    <property type="match status" value="1"/>
</dbReference>
<dbReference type="PROSITE" id="PS51257">
    <property type="entry name" value="PROKAR_LIPOPROTEIN"/>
    <property type="match status" value="1"/>
</dbReference>
<protein>
    <submittedName>
        <fullName evidence="3">ABC transporter substrate-binding protein</fullName>
    </submittedName>
</protein>
<feature type="chain" id="PRO_5038593394" evidence="2">
    <location>
        <begin position="22"/>
        <end position="350"/>
    </location>
</feature>
<accession>A0A9D1HFQ1</accession>
<gene>
    <name evidence="3" type="ORF">IAB63_03845</name>
</gene>
<comment type="caution">
    <text evidence="3">The sequence shown here is derived from an EMBL/GenBank/DDBJ whole genome shotgun (WGS) entry which is preliminary data.</text>
</comment>
<feature type="region of interest" description="Disordered" evidence="1">
    <location>
        <begin position="29"/>
        <end position="48"/>
    </location>
</feature>
<keyword evidence="2" id="KW-0732">Signal</keyword>
<dbReference type="InterPro" id="IPR027024">
    <property type="entry name" value="UCP027386_ABC_sbc_TM0202"/>
</dbReference>
<reference evidence="3" key="2">
    <citation type="journal article" date="2021" name="PeerJ">
        <title>Extensive microbial diversity within the chicken gut microbiome revealed by metagenomics and culture.</title>
        <authorList>
            <person name="Gilroy R."/>
            <person name="Ravi A."/>
            <person name="Getino M."/>
            <person name="Pursley I."/>
            <person name="Horton D.L."/>
            <person name="Alikhan N.F."/>
            <person name="Baker D."/>
            <person name="Gharbi K."/>
            <person name="Hall N."/>
            <person name="Watson M."/>
            <person name="Adriaenssens E.M."/>
            <person name="Foster-Nyarko E."/>
            <person name="Jarju S."/>
            <person name="Secka A."/>
            <person name="Antonio M."/>
            <person name="Oren A."/>
            <person name="Chaudhuri R.R."/>
            <person name="La Ragione R."/>
            <person name="Hildebrand F."/>
            <person name="Pallen M.J."/>
        </authorList>
    </citation>
    <scope>NUCLEOTIDE SEQUENCE</scope>
    <source>
        <strain evidence="3">CHK187-14744</strain>
    </source>
</reference>
<dbReference type="Gene3D" id="3.40.190.10">
    <property type="entry name" value="Periplasmic binding protein-like II"/>
    <property type="match status" value="2"/>
</dbReference>
<dbReference type="Proteomes" id="UP000824164">
    <property type="component" value="Unassembled WGS sequence"/>
</dbReference>
<name>A0A9D1HFQ1_9FIRM</name>